<dbReference type="Proteomes" id="UP000310719">
    <property type="component" value="Chromosome"/>
</dbReference>
<accession>A0A4U9HGB8</accession>
<organism evidence="1 2">
    <name type="scientific">Leclercia adecarboxylata</name>
    <dbReference type="NCBI Taxonomy" id="83655"/>
    <lineage>
        <taxon>Bacteria</taxon>
        <taxon>Pseudomonadati</taxon>
        <taxon>Pseudomonadota</taxon>
        <taxon>Gammaproteobacteria</taxon>
        <taxon>Enterobacterales</taxon>
        <taxon>Enterobacteriaceae</taxon>
        <taxon>Leclercia</taxon>
    </lineage>
</organism>
<reference evidence="1 2" key="1">
    <citation type="submission" date="2019-05" db="EMBL/GenBank/DDBJ databases">
        <authorList>
            <consortium name="Pathogen Informatics"/>
        </authorList>
    </citation>
    <scope>NUCLEOTIDE SEQUENCE [LARGE SCALE GENOMIC DNA]</scope>
    <source>
        <strain evidence="1 2">NCTC13032</strain>
    </source>
</reference>
<sequence>MFGPVCTQAMRHLITFDAADGEDAALLYFAQECSLFAQRSGYGNTQYDFIHIFRQLGGSSIQIKFNLWLPVFLENMWRIWCFVGDVFGVNALDLEVISVLFCSDMEIPFYCPKTP</sequence>
<gene>
    <name evidence="1" type="ORF">NCTC13032_00163</name>
</gene>
<evidence type="ECO:0000313" key="1">
    <source>
        <dbReference type="EMBL" id="VTP62096.1"/>
    </source>
</evidence>
<proteinExistence type="predicted"/>
<evidence type="ECO:0000313" key="2">
    <source>
        <dbReference type="Proteomes" id="UP000310719"/>
    </source>
</evidence>
<name>A0A4U9HGB8_9ENTR</name>
<dbReference type="EMBL" id="LR590464">
    <property type="protein sequence ID" value="VTP62096.1"/>
    <property type="molecule type" value="Genomic_DNA"/>
</dbReference>
<dbReference type="AlphaFoldDB" id="A0A4U9HGB8"/>
<protein>
    <submittedName>
        <fullName evidence="1">Uncharacterized protein</fullName>
    </submittedName>
</protein>